<reference evidence="16" key="1">
    <citation type="journal article" date="2023" name="Mol. Ecol. Resour.">
        <title>Chromosome-level genome assembly of a triploid poplar Populus alba 'Berolinensis'.</title>
        <authorList>
            <person name="Chen S."/>
            <person name="Yu Y."/>
            <person name="Wang X."/>
            <person name="Wang S."/>
            <person name="Zhang T."/>
            <person name="Zhou Y."/>
            <person name="He R."/>
            <person name="Meng N."/>
            <person name="Wang Y."/>
            <person name="Liu W."/>
            <person name="Liu Z."/>
            <person name="Liu J."/>
            <person name="Guo Q."/>
            <person name="Huang H."/>
            <person name="Sederoff R.R."/>
            <person name="Wang G."/>
            <person name="Qu G."/>
            <person name="Chen S."/>
        </authorList>
    </citation>
    <scope>NUCLEOTIDE SEQUENCE</scope>
    <source>
        <strain evidence="16">SC-2020</strain>
    </source>
</reference>
<comment type="pathway">
    <text evidence="2">Carbohydrate degradation; glycolysis; pyruvate from D-glyceraldehyde 3-phosphate: step 5/5.</text>
</comment>
<keyword evidence="11" id="KW-0324">Glycolysis</keyword>
<comment type="cofactor">
    <cofactor evidence="1">
        <name>K(+)</name>
        <dbReference type="ChEBI" id="CHEBI:29103"/>
    </cofactor>
</comment>
<evidence type="ECO:0000256" key="2">
    <source>
        <dbReference type="ARBA" id="ARBA00004997"/>
    </source>
</evidence>
<evidence type="ECO:0000256" key="5">
    <source>
        <dbReference type="ARBA" id="ARBA00022679"/>
    </source>
</evidence>
<dbReference type="InterPro" id="IPR036390">
    <property type="entry name" value="WH_DNA-bd_sf"/>
</dbReference>
<dbReference type="InterPro" id="IPR015813">
    <property type="entry name" value="Pyrv/PenolPyrv_kinase-like_dom"/>
</dbReference>
<evidence type="ECO:0000256" key="8">
    <source>
        <dbReference type="ARBA" id="ARBA00022777"/>
    </source>
</evidence>
<comment type="catalytic activity">
    <reaction evidence="13">
        <text>pyruvate + ATP = phosphoenolpyruvate + ADP + H(+)</text>
        <dbReference type="Rhea" id="RHEA:18157"/>
        <dbReference type="ChEBI" id="CHEBI:15361"/>
        <dbReference type="ChEBI" id="CHEBI:15378"/>
        <dbReference type="ChEBI" id="CHEBI:30616"/>
        <dbReference type="ChEBI" id="CHEBI:58702"/>
        <dbReference type="ChEBI" id="CHEBI:456216"/>
        <dbReference type="EC" id="2.7.1.40"/>
    </reaction>
</comment>
<evidence type="ECO:0000256" key="6">
    <source>
        <dbReference type="ARBA" id="ARBA00022723"/>
    </source>
</evidence>
<dbReference type="Gene3D" id="3.40.1380.20">
    <property type="entry name" value="Pyruvate kinase, C-terminal domain"/>
    <property type="match status" value="1"/>
</dbReference>
<keyword evidence="5" id="KW-0808">Transferase</keyword>
<dbReference type="EC" id="2.7.1.40" evidence="4"/>
<evidence type="ECO:0000256" key="3">
    <source>
        <dbReference type="ARBA" id="ARBA00008663"/>
    </source>
</evidence>
<dbReference type="Gene3D" id="3.20.20.60">
    <property type="entry name" value="Phosphoenolpyruvate-binding domains"/>
    <property type="match status" value="4"/>
</dbReference>
<evidence type="ECO:0000256" key="10">
    <source>
        <dbReference type="ARBA" id="ARBA00022842"/>
    </source>
</evidence>
<protein>
    <recommendedName>
        <fullName evidence="4">pyruvate kinase</fullName>
        <ecNumber evidence="4">2.7.1.40</ecNumber>
    </recommendedName>
</protein>
<evidence type="ECO:0000256" key="13">
    <source>
        <dbReference type="ARBA" id="ARBA00048152"/>
    </source>
</evidence>
<organism evidence="16 17">
    <name type="scientific">Populus alba x Populus x berolinensis</name>
    <dbReference type="NCBI Taxonomy" id="444605"/>
    <lineage>
        <taxon>Eukaryota</taxon>
        <taxon>Viridiplantae</taxon>
        <taxon>Streptophyta</taxon>
        <taxon>Embryophyta</taxon>
        <taxon>Tracheophyta</taxon>
        <taxon>Spermatophyta</taxon>
        <taxon>Magnoliopsida</taxon>
        <taxon>eudicotyledons</taxon>
        <taxon>Gunneridae</taxon>
        <taxon>Pentapetalae</taxon>
        <taxon>rosids</taxon>
        <taxon>fabids</taxon>
        <taxon>Malpighiales</taxon>
        <taxon>Salicaceae</taxon>
        <taxon>Saliceae</taxon>
        <taxon>Populus</taxon>
    </lineage>
</organism>
<dbReference type="GO" id="GO:0005524">
    <property type="term" value="F:ATP binding"/>
    <property type="evidence" value="ECO:0007669"/>
    <property type="project" value="UniProtKB-KW"/>
</dbReference>
<dbReference type="PANTHER" id="PTHR11817">
    <property type="entry name" value="PYRUVATE KINASE"/>
    <property type="match status" value="1"/>
</dbReference>
<dbReference type="Pfam" id="PF00224">
    <property type="entry name" value="PK"/>
    <property type="match status" value="2"/>
</dbReference>
<proteinExistence type="inferred from homology"/>
<keyword evidence="10" id="KW-0460">Magnesium</keyword>
<accession>A0AAD6M6L4</accession>
<dbReference type="InterPro" id="IPR015793">
    <property type="entry name" value="Pyrv_Knase_brl"/>
</dbReference>
<dbReference type="InterPro" id="IPR036918">
    <property type="entry name" value="Pyrv_Knase_C_sf"/>
</dbReference>
<dbReference type="SUPFAM" id="SSF46785">
    <property type="entry name" value="Winged helix' DNA-binding domain"/>
    <property type="match status" value="1"/>
</dbReference>
<gene>
    <name evidence="16" type="ORF">NC653_027523</name>
</gene>
<dbReference type="Gene3D" id="1.25.40.570">
    <property type="match status" value="1"/>
</dbReference>
<keyword evidence="12" id="KW-0670">Pyruvate</keyword>
<evidence type="ECO:0000256" key="11">
    <source>
        <dbReference type="ARBA" id="ARBA00023152"/>
    </source>
</evidence>
<dbReference type="EMBL" id="JAQIZT010000011">
    <property type="protein sequence ID" value="KAJ6979395.1"/>
    <property type="molecule type" value="Genomic_DNA"/>
</dbReference>
<evidence type="ECO:0000256" key="9">
    <source>
        <dbReference type="ARBA" id="ARBA00022840"/>
    </source>
</evidence>
<dbReference type="InterPro" id="IPR000717">
    <property type="entry name" value="PCI_dom"/>
</dbReference>
<feature type="region of interest" description="Disordered" evidence="14">
    <location>
        <begin position="288"/>
        <end position="323"/>
    </location>
</feature>
<dbReference type="Pfam" id="PF01399">
    <property type="entry name" value="PCI"/>
    <property type="match status" value="1"/>
</dbReference>
<comment type="similarity">
    <text evidence="3">Belongs to the pyruvate kinase family.</text>
</comment>
<dbReference type="SUPFAM" id="SSF51621">
    <property type="entry name" value="Phosphoenolpyruvate/pyruvate domain"/>
    <property type="match status" value="2"/>
</dbReference>
<dbReference type="GO" id="GO:0004743">
    <property type="term" value="F:pyruvate kinase activity"/>
    <property type="evidence" value="ECO:0007669"/>
    <property type="project" value="UniProtKB-EC"/>
</dbReference>
<evidence type="ECO:0000256" key="14">
    <source>
        <dbReference type="SAM" id="MobiDB-lite"/>
    </source>
</evidence>
<keyword evidence="6" id="KW-0479">Metal-binding</keyword>
<dbReference type="InterPro" id="IPR040442">
    <property type="entry name" value="Pyrv_kinase-like_dom_sf"/>
</dbReference>
<name>A0AAD6M6L4_9ROSI</name>
<sequence length="706" mass="77734">MATAESLVAQIQGLSSNAVDLGLLKIHLKKADEGLSASPVIDSLEESRFRSKMVRYMQQSTRKMAVKKGDTIFVGQYLFTGNETTSVWLEASSFIAACHVTYFSCQVAEVNGEYVVCLVISSRGVQNNIDILSLSYTRHAEDVRHVPDSLFVMHFFHGLTYFDEILQEADGVILSRGNLGIDLPPEKNLRPPRAEATDVANAILDGSNEILLVAETLRGLYPVETFSTVGRICAEAFSLLNESPRIQYYAQTMVAALASDPNVWNAVWENKALQELLQSQNANKEYVADNESVGDTDSQDAAVSSKKLTELSDDENETGNSQTGLMDVINNVKLTVVDMVTNVSAYFKKIFSFSSAEHTPDAADEKAGSSTTEKTLGASLMALAVMVVTAPMSSINAIAVEAFKKYILFSTSLPKYTSSAAQRSLKTLCQPYMEIASSYSSGKVSELKTYIQTTMEKFESDNNLGLVKQVISSMYKRNIQRLTQTYWTLSVQDIAKNVQLSRPKEAEMHVLQMIEDGEIYATINQKDGMAVKKGDTIFVGQYLFTGNETTSVWLEASSFIAACHVTYFSCQVAEVNGEYVVCLVISSRGVQNNIDILSLSYTRHAEDVRHVPDSLFVMHFFHGLTYFDEILQEADGVILSRGNLGIDLPPEKNLRPPRAEATDVANAILDGSNAILLGAETLRGLYPVKTLSTVGRICAEEVMQFF</sequence>
<comment type="caution">
    <text evidence="16">The sequence shown here is derived from an EMBL/GenBank/DDBJ whole genome shotgun (WGS) entry which is preliminary data.</text>
</comment>
<evidence type="ECO:0000256" key="1">
    <source>
        <dbReference type="ARBA" id="ARBA00001958"/>
    </source>
</evidence>
<evidence type="ECO:0000256" key="12">
    <source>
        <dbReference type="ARBA" id="ARBA00023317"/>
    </source>
</evidence>
<dbReference type="PROSITE" id="PS50250">
    <property type="entry name" value="PCI"/>
    <property type="match status" value="1"/>
</dbReference>
<feature type="domain" description="PCI" evidence="15">
    <location>
        <begin position="374"/>
        <end position="537"/>
    </location>
</feature>
<evidence type="ECO:0000256" key="4">
    <source>
        <dbReference type="ARBA" id="ARBA00012142"/>
    </source>
</evidence>
<dbReference type="Proteomes" id="UP001164929">
    <property type="component" value="Chromosome 11"/>
</dbReference>
<dbReference type="SMART" id="SM00088">
    <property type="entry name" value="PINT"/>
    <property type="match status" value="1"/>
</dbReference>
<dbReference type="GO" id="GO:0016301">
    <property type="term" value="F:kinase activity"/>
    <property type="evidence" value="ECO:0007669"/>
    <property type="project" value="UniProtKB-KW"/>
</dbReference>
<evidence type="ECO:0000313" key="16">
    <source>
        <dbReference type="EMBL" id="KAJ6979395.1"/>
    </source>
</evidence>
<evidence type="ECO:0000313" key="17">
    <source>
        <dbReference type="Proteomes" id="UP001164929"/>
    </source>
</evidence>
<dbReference type="GO" id="GO:0000287">
    <property type="term" value="F:magnesium ion binding"/>
    <property type="evidence" value="ECO:0007669"/>
    <property type="project" value="InterPro"/>
</dbReference>
<evidence type="ECO:0000259" key="15">
    <source>
        <dbReference type="PROSITE" id="PS50250"/>
    </source>
</evidence>
<dbReference type="GO" id="GO:0030955">
    <property type="term" value="F:potassium ion binding"/>
    <property type="evidence" value="ECO:0007669"/>
    <property type="project" value="InterPro"/>
</dbReference>
<keyword evidence="8" id="KW-0418">Kinase</keyword>
<dbReference type="AlphaFoldDB" id="A0AAD6M6L4"/>
<dbReference type="InterPro" id="IPR001697">
    <property type="entry name" value="Pyr_Knase"/>
</dbReference>
<keyword evidence="7" id="KW-0547">Nucleotide-binding</keyword>
<keyword evidence="9" id="KW-0067">ATP-binding</keyword>
<keyword evidence="17" id="KW-1185">Reference proteome</keyword>
<evidence type="ECO:0000256" key="7">
    <source>
        <dbReference type="ARBA" id="ARBA00022741"/>
    </source>
</evidence>